<reference evidence="1" key="3">
    <citation type="submission" date="2025-09" db="UniProtKB">
        <authorList>
            <consortium name="Ensembl"/>
        </authorList>
    </citation>
    <scope>IDENTIFICATION</scope>
</reference>
<dbReference type="GeneTree" id="ENSGT00950000182912"/>
<name>A0A667YIZ5_9TELE</name>
<organism evidence="1 2">
    <name type="scientific">Myripristis murdjan</name>
    <name type="common">pinecone soldierfish</name>
    <dbReference type="NCBI Taxonomy" id="586833"/>
    <lineage>
        <taxon>Eukaryota</taxon>
        <taxon>Metazoa</taxon>
        <taxon>Chordata</taxon>
        <taxon>Craniata</taxon>
        <taxon>Vertebrata</taxon>
        <taxon>Euteleostomi</taxon>
        <taxon>Actinopterygii</taxon>
        <taxon>Neopterygii</taxon>
        <taxon>Teleostei</taxon>
        <taxon>Neoteleostei</taxon>
        <taxon>Acanthomorphata</taxon>
        <taxon>Holocentriformes</taxon>
        <taxon>Holocentridae</taxon>
        <taxon>Myripristis</taxon>
    </lineage>
</organism>
<evidence type="ECO:0000313" key="2">
    <source>
        <dbReference type="Proteomes" id="UP000472263"/>
    </source>
</evidence>
<dbReference type="AlphaFoldDB" id="A0A667YIZ5"/>
<sequence>MSSRLYFHFNLICPLQAADEARIQEAIEETTVGIYVIKQNASDKPEDIGIVLEGQTVLQDLDNLAFAAAMLFGLLYALNLNYPAELKYTFEVLQKIVMKLEGNTLSKKAQFSKTDSVSELFEQFVHG</sequence>
<accession>A0A667YIZ5</accession>
<dbReference type="Ensembl" id="ENSMMDT00005024325.1">
    <property type="protein sequence ID" value="ENSMMDP00005023814.1"/>
    <property type="gene ID" value="ENSMMDG00005011478.1"/>
</dbReference>
<dbReference type="PANTHER" id="PTHR31025:SF27">
    <property type="entry name" value="SI:CH211-193K19.2-RELATED"/>
    <property type="match status" value="1"/>
</dbReference>
<dbReference type="InParanoid" id="A0A667YIZ5"/>
<dbReference type="PANTHER" id="PTHR31025">
    <property type="entry name" value="SI:CH211-196P9.1-RELATED"/>
    <property type="match status" value="1"/>
</dbReference>
<reference evidence="1" key="2">
    <citation type="submission" date="2025-08" db="UniProtKB">
        <authorList>
            <consortium name="Ensembl"/>
        </authorList>
    </citation>
    <scope>IDENTIFICATION</scope>
</reference>
<proteinExistence type="predicted"/>
<keyword evidence="2" id="KW-1185">Reference proteome</keyword>
<protein>
    <submittedName>
        <fullName evidence="1">Uncharacterized protein</fullName>
    </submittedName>
</protein>
<reference evidence="1" key="1">
    <citation type="submission" date="2019-06" db="EMBL/GenBank/DDBJ databases">
        <authorList>
            <consortium name="Wellcome Sanger Institute Data Sharing"/>
        </authorList>
    </citation>
    <scope>NUCLEOTIDE SEQUENCE [LARGE SCALE GENOMIC DNA]</scope>
</reference>
<dbReference type="Proteomes" id="UP000472263">
    <property type="component" value="Chromosome 24"/>
</dbReference>
<evidence type="ECO:0000313" key="1">
    <source>
        <dbReference type="Ensembl" id="ENSMMDP00005023814.1"/>
    </source>
</evidence>